<comment type="caution">
    <text evidence="3">The sequence shown here is derived from an EMBL/GenBank/DDBJ whole genome shotgun (WGS) entry which is preliminary data.</text>
</comment>
<sequence length="286" mass="32856">MGNNSVTLDDHCKDRRFVNSLNTTFMQFTKENVDQEYAVEGDFKSLHCCAKGYRSIEWLKDGKRYPWSQEEISSLILYPEAANQTIYARKASKIDEARFYCEALFGKKVLPDIAISIRWYHSNEGDENIRAVMNENEKEDNNSSSSSEEVVYREDEQIIGSYLRINRVTANHYGRYLCRVEMGNSRKHRLEMSASLINALPIEANAKTILTNPIILGSCAAIIAIITFFLLLYYMQPTLLTKLGLFKLSKEDEATLNSMSPLTITHKPRKCNMSECDDTRIMIDRI</sequence>
<reference evidence="3" key="1">
    <citation type="submission" date="2021-03" db="EMBL/GenBank/DDBJ databases">
        <title>Chromosome level genome of the anhydrobiotic midge Polypedilum vanderplanki.</title>
        <authorList>
            <person name="Yoshida Y."/>
            <person name="Kikawada T."/>
            <person name="Gusev O."/>
        </authorList>
    </citation>
    <scope>NUCLEOTIDE SEQUENCE</scope>
    <source>
        <strain evidence="3">NIAS01</strain>
        <tissue evidence="3">Whole body or cell culture</tissue>
    </source>
</reference>
<name>A0A9J6BW59_POLVA</name>
<proteinExistence type="predicted"/>
<organism evidence="3 4">
    <name type="scientific">Polypedilum vanderplanki</name>
    <name type="common">Sleeping chironomid midge</name>
    <dbReference type="NCBI Taxonomy" id="319348"/>
    <lineage>
        <taxon>Eukaryota</taxon>
        <taxon>Metazoa</taxon>
        <taxon>Ecdysozoa</taxon>
        <taxon>Arthropoda</taxon>
        <taxon>Hexapoda</taxon>
        <taxon>Insecta</taxon>
        <taxon>Pterygota</taxon>
        <taxon>Neoptera</taxon>
        <taxon>Endopterygota</taxon>
        <taxon>Diptera</taxon>
        <taxon>Nematocera</taxon>
        <taxon>Chironomoidea</taxon>
        <taxon>Chironomidae</taxon>
        <taxon>Chironominae</taxon>
        <taxon>Polypedilum</taxon>
        <taxon>Polypedilum</taxon>
    </lineage>
</organism>
<dbReference type="InterPro" id="IPR013783">
    <property type="entry name" value="Ig-like_fold"/>
</dbReference>
<dbReference type="EMBL" id="JADBJN010000003">
    <property type="protein sequence ID" value="KAG5673502.1"/>
    <property type="molecule type" value="Genomic_DNA"/>
</dbReference>
<evidence type="ECO:0000313" key="4">
    <source>
        <dbReference type="Proteomes" id="UP001107558"/>
    </source>
</evidence>
<gene>
    <name evidence="3" type="ORF">PVAND_003546</name>
</gene>
<keyword evidence="1" id="KW-1133">Transmembrane helix</keyword>
<dbReference type="AlphaFoldDB" id="A0A9J6BW59"/>
<dbReference type="SUPFAM" id="SSF48726">
    <property type="entry name" value="Immunoglobulin"/>
    <property type="match status" value="1"/>
</dbReference>
<feature type="domain" description="Ig-like" evidence="2">
    <location>
        <begin position="79"/>
        <end position="195"/>
    </location>
</feature>
<evidence type="ECO:0000256" key="1">
    <source>
        <dbReference type="SAM" id="Phobius"/>
    </source>
</evidence>
<evidence type="ECO:0000313" key="3">
    <source>
        <dbReference type="EMBL" id="KAG5673502.1"/>
    </source>
</evidence>
<keyword evidence="1" id="KW-0472">Membrane</keyword>
<accession>A0A9J6BW59</accession>
<dbReference type="OrthoDB" id="6019866at2759"/>
<protein>
    <recommendedName>
        <fullName evidence="2">Ig-like domain-containing protein</fullName>
    </recommendedName>
</protein>
<dbReference type="InterPro" id="IPR036179">
    <property type="entry name" value="Ig-like_dom_sf"/>
</dbReference>
<dbReference type="InterPro" id="IPR007110">
    <property type="entry name" value="Ig-like_dom"/>
</dbReference>
<keyword evidence="4" id="KW-1185">Reference proteome</keyword>
<feature type="transmembrane region" description="Helical" evidence="1">
    <location>
        <begin position="214"/>
        <end position="234"/>
    </location>
</feature>
<dbReference type="Gene3D" id="2.60.40.10">
    <property type="entry name" value="Immunoglobulins"/>
    <property type="match status" value="2"/>
</dbReference>
<dbReference type="PROSITE" id="PS50835">
    <property type="entry name" value="IG_LIKE"/>
    <property type="match status" value="1"/>
</dbReference>
<evidence type="ECO:0000259" key="2">
    <source>
        <dbReference type="PROSITE" id="PS50835"/>
    </source>
</evidence>
<dbReference type="Proteomes" id="UP001107558">
    <property type="component" value="Chromosome 3"/>
</dbReference>
<keyword evidence="1" id="KW-0812">Transmembrane</keyword>